<dbReference type="GO" id="GO:0008840">
    <property type="term" value="F:4-hydroxy-tetrahydrodipicolinate synthase activity"/>
    <property type="evidence" value="ECO:0007669"/>
    <property type="project" value="TreeGrafter"/>
</dbReference>
<keyword evidence="1" id="KW-0456">Lyase</keyword>
<evidence type="ECO:0000313" key="3">
    <source>
        <dbReference type="Proteomes" id="UP000053317"/>
    </source>
</evidence>
<reference evidence="2 3" key="2">
    <citation type="submission" date="2015-05" db="EMBL/GenBank/DDBJ databases">
        <authorList>
            <person name="Morales-Cruz A."/>
            <person name="Amrine K.C."/>
            <person name="Cantu D."/>
        </authorList>
    </citation>
    <scope>NUCLEOTIDE SEQUENCE [LARGE SCALE GENOMIC DNA]</scope>
    <source>
        <strain evidence="2">UCRPC4</strain>
    </source>
</reference>
<name>A0A0G2ELJ5_PHACM</name>
<dbReference type="InterPro" id="IPR002220">
    <property type="entry name" value="DapA-like"/>
</dbReference>
<dbReference type="Proteomes" id="UP000053317">
    <property type="component" value="Unassembled WGS sequence"/>
</dbReference>
<evidence type="ECO:0000313" key="2">
    <source>
        <dbReference type="EMBL" id="KKY23021.1"/>
    </source>
</evidence>
<evidence type="ECO:0000256" key="1">
    <source>
        <dbReference type="ARBA" id="ARBA00023239"/>
    </source>
</evidence>
<dbReference type="OrthoDB" id="191315at2759"/>
<dbReference type="EMBL" id="LCWF01000071">
    <property type="protein sequence ID" value="KKY23021.1"/>
    <property type="molecule type" value="Genomic_DNA"/>
</dbReference>
<keyword evidence="3" id="KW-1185">Reference proteome</keyword>
<proteinExistence type="predicted"/>
<comment type="caution">
    <text evidence="2">The sequence shown here is derived from an EMBL/GenBank/DDBJ whole genome shotgun (WGS) entry which is preliminary data.</text>
</comment>
<dbReference type="PANTHER" id="PTHR12128:SF66">
    <property type="entry name" value="4-HYDROXY-2-OXOGLUTARATE ALDOLASE, MITOCHONDRIAL"/>
    <property type="match status" value="1"/>
</dbReference>
<dbReference type="SMART" id="SM01130">
    <property type="entry name" value="DHDPS"/>
    <property type="match status" value="1"/>
</dbReference>
<dbReference type="AlphaFoldDB" id="A0A0G2ELJ5"/>
<reference evidence="2 3" key="1">
    <citation type="submission" date="2015-05" db="EMBL/GenBank/DDBJ databases">
        <title>Distinctive expansion of gene families associated with plant cell wall degradation and secondary metabolism in the genomes of grapevine trunk pathogens.</title>
        <authorList>
            <person name="Lawrence D.P."/>
            <person name="Travadon R."/>
            <person name="Rolshausen P.E."/>
            <person name="Baumgartner K."/>
        </authorList>
    </citation>
    <scope>NUCLEOTIDE SEQUENCE [LARGE SCALE GENOMIC DNA]</scope>
    <source>
        <strain evidence="2">UCRPC4</strain>
    </source>
</reference>
<dbReference type="InterPro" id="IPR013785">
    <property type="entry name" value="Aldolase_TIM"/>
</dbReference>
<dbReference type="Pfam" id="PF00701">
    <property type="entry name" value="DHDPS"/>
    <property type="match status" value="1"/>
</dbReference>
<gene>
    <name evidence="2" type="ORF">UCRPC4_g03027</name>
</gene>
<dbReference type="PRINTS" id="PR00146">
    <property type="entry name" value="DHPICSNTHASE"/>
</dbReference>
<accession>A0A0G2ELJ5</accession>
<organism evidence="2 3">
    <name type="scientific">Phaeomoniella chlamydospora</name>
    <name type="common">Phaeoacremonium chlamydosporum</name>
    <dbReference type="NCBI Taxonomy" id="158046"/>
    <lineage>
        <taxon>Eukaryota</taxon>
        <taxon>Fungi</taxon>
        <taxon>Dikarya</taxon>
        <taxon>Ascomycota</taxon>
        <taxon>Pezizomycotina</taxon>
        <taxon>Eurotiomycetes</taxon>
        <taxon>Chaetothyriomycetidae</taxon>
        <taxon>Phaeomoniellales</taxon>
        <taxon>Phaeomoniellaceae</taxon>
        <taxon>Phaeomoniella</taxon>
    </lineage>
</organism>
<dbReference type="SUPFAM" id="SSF51569">
    <property type="entry name" value="Aldolase"/>
    <property type="match status" value="1"/>
</dbReference>
<dbReference type="PANTHER" id="PTHR12128">
    <property type="entry name" value="DIHYDRODIPICOLINATE SYNTHASE"/>
    <property type="match status" value="1"/>
</dbReference>
<protein>
    <submittedName>
        <fullName evidence="2">Putative dihydrodipicolinate synthetase family protein</fullName>
    </submittedName>
</protein>
<sequence>MGSIAPESSTSQGRPYPPGIHVPSLTWFKDDPKQSIDWDVQEQHLEFLVRSGLHGIVIAGTNGEAATLELDEKLELVRRTRSIGQKLGRPDLPITVGCNGGCTHAVIEDTKAAAGAGADFALVLVPSYFHFAMSSDAIVSFFQETADQSPIPIVVYNFPGVVAGLDVNSEMLDVLGEHPNIVAVKLTCGGIAKVARAAAKFGAFGKTESQGFRVLAGQSDWLVPALSVGGAGSVTGLANLYPKTCIEIYDLYMAGKREEAEKLQLELAKCEVGFGMGGINGTKWVVARSLEYPESSSACRRPYPLFSDEKKKSWITAKVEVLKPIEASLTKAVK</sequence>
<dbReference type="CDD" id="cd00408">
    <property type="entry name" value="DHDPS-like"/>
    <property type="match status" value="1"/>
</dbReference>
<dbReference type="Gene3D" id="3.20.20.70">
    <property type="entry name" value="Aldolase class I"/>
    <property type="match status" value="1"/>
</dbReference>